<dbReference type="OrthoDB" id="49625at2759"/>
<feature type="compositionally biased region" description="Low complexity" evidence="1">
    <location>
        <begin position="415"/>
        <end position="429"/>
    </location>
</feature>
<reference evidence="2" key="1">
    <citation type="journal article" date="2021" name="Sci. Rep.">
        <title>Diploid genomic architecture of Nitzschia inconspicua, an elite biomass production diatom.</title>
        <authorList>
            <person name="Oliver A."/>
            <person name="Podell S."/>
            <person name="Pinowska A."/>
            <person name="Traller J.C."/>
            <person name="Smith S.R."/>
            <person name="McClure R."/>
            <person name="Beliaev A."/>
            <person name="Bohutskyi P."/>
            <person name="Hill E.A."/>
            <person name="Rabines A."/>
            <person name="Zheng H."/>
            <person name="Allen L.Z."/>
            <person name="Kuo A."/>
            <person name="Grigoriev I.V."/>
            <person name="Allen A.E."/>
            <person name="Hazlebeck D."/>
            <person name="Allen E.E."/>
        </authorList>
    </citation>
    <scope>NUCLEOTIDE SEQUENCE</scope>
    <source>
        <strain evidence="2">Hildebrandi</strain>
    </source>
</reference>
<feature type="compositionally biased region" description="Basic and acidic residues" evidence="1">
    <location>
        <begin position="458"/>
        <end position="490"/>
    </location>
</feature>
<evidence type="ECO:0008006" key="4">
    <source>
        <dbReference type="Google" id="ProtNLM"/>
    </source>
</evidence>
<feature type="region of interest" description="Disordered" evidence="1">
    <location>
        <begin position="451"/>
        <end position="686"/>
    </location>
</feature>
<feature type="region of interest" description="Disordered" evidence="1">
    <location>
        <begin position="1045"/>
        <end position="1088"/>
    </location>
</feature>
<feature type="compositionally biased region" description="Acidic residues" evidence="1">
    <location>
        <begin position="44"/>
        <end position="53"/>
    </location>
</feature>
<feature type="compositionally biased region" description="Gly residues" evidence="1">
    <location>
        <begin position="546"/>
        <end position="580"/>
    </location>
</feature>
<feature type="compositionally biased region" description="Gly residues" evidence="1">
    <location>
        <begin position="73"/>
        <end position="82"/>
    </location>
</feature>
<feature type="compositionally biased region" description="Polar residues" evidence="1">
    <location>
        <begin position="651"/>
        <end position="661"/>
    </location>
</feature>
<feature type="compositionally biased region" description="Basic and acidic residues" evidence="1">
    <location>
        <begin position="12"/>
        <end position="35"/>
    </location>
</feature>
<evidence type="ECO:0000313" key="3">
    <source>
        <dbReference type="Proteomes" id="UP000693970"/>
    </source>
</evidence>
<feature type="region of interest" description="Disordered" evidence="1">
    <location>
        <begin position="786"/>
        <end position="839"/>
    </location>
</feature>
<dbReference type="AlphaFoldDB" id="A0A9K3KH21"/>
<keyword evidence="3" id="KW-1185">Reference proteome</keyword>
<feature type="compositionally biased region" description="Basic and acidic residues" evidence="1">
    <location>
        <begin position="789"/>
        <end position="800"/>
    </location>
</feature>
<evidence type="ECO:0000313" key="2">
    <source>
        <dbReference type="EMBL" id="KAG7343021.1"/>
    </source>
</evidence>
<feature type="compositionally biased region" description="Basic and acidic residues" evidence="1">
    <location>
        <begin position="1045"/>
        <end position="1057"/>
    </location>
</feature>
<feature type="region of interest" description="Disordered" evidence="1">
    <location>
        <begin position="1"/>
        <end position="180"/>
    </location>
</feature>
<feature type="compositionally biased region" description="Acidic residues" evidence="1">
    <location>
        <begin position="1064"/>
        <end position="1077"/>
    </location>
</feature>
<accession>A0A9K3KH21</accession>
<sequence>MTATTPNYVSRPPDESDEGKTKETKCIELQRRQENDGPTPAMEEQNEKDEDNSSDDKGGGSEKGESSSSDGKGASGGSGGGYQADDDCSSSESSVGKNGEGSSGDGQDGSRSDCKALAVDPRTTNALPENVDDEPVNRSATRENDPNSYGTSDSGSRNSSKEDCYVHSHKHYHRPRGKPLTQVGQATLPQWNGIRIQHPMDPRIDFSCVGYFGAPMHQAGNIGLPSSPQSSASLKYPPLACKVDANSTSAIFSAPKNTESSTNDHTMPREAPPVFPSFEQYMKLMESVRPFFHAHGISSEKAMHEAMRSDEPNSSERTSSELPTGSSDSDQRPSVADLLDVTRNINQNWSLHHHDLAMNATRAAVAARNEPQGQNHAEPKKSKEGGEDNSDSSSMVVLARTKRKHQDGARDGAPNNESSISNTSNSEGSATSSEKRVHIQHPQHLEVVGAANADASDDDRIAVDDHAGDDSNDRDENLEESHRDSDRPDGQPEGSSSSSSSGDRNNGEAPGGAVQYGVPAVVSEYSSSNRNSSGENNGNPLSTSGSGSGGNTGSGTGSGSNQGGSSGSGNDQGIGTGSSGSGNDAKGSSEEMMDISGENNSGENSVENSDSSNKETALVNSKDAPAGSPGNAPHRHPSDSIHHSHYHQHLSGANSPPTHSMDQGDENAVRERKIQDKKRKRMNMRREYEEKVEQEMEYSETSCEKEVVIRPGKPVTLDKVLSFTKIPRLVVKAGPPFLVVYTNASYCRLSGIDSHIAVGKPVTNLLSLPDLNELSQLDVENVPGVTEMSTKEAHGDRKAEINSSPAAQGSQDHLDRTQNHSAAAAAGRARAAASSREDNQEIGLEPLIAASGFGRLQIINVRAKPHHMMGRNIKVIKTAIGQRRNHEERSNAGSSITSSYDGPQHFVPCTMSISPVVSLPDAYNAIVVTDKEKSDTSYHHKIKRFEKDNESNPIIKSKRRKQHHHHQHGEDFFQHHSVRTNHSMKEVSKHHHLITHYVIQLEPFDGDFRNFGTLESQSSASTSVEAQLMGMTQAEVRRNRMRKAVKMETSNDRDKALADTADGGGDDDDEEIPSEDVSETKQHVSAVG</sequence>
<evidence type="ECO:0000256" key="1">
    <source>
        <dbReference type="SAM" id="MobiDB-lite"/>
    </source>
</evidence>
<proteinExistence type="predicted"/>
<gene>
    <name evidence="2" type="ORF">IV203_020966</name>
</gene>
<feature type="compositionally biased region" description="Basic residues" evidence="1">
    <location>
        <begin position="167"/>
        <end position="177"/>
    </location>
</feature>
<name>A0A9K3KH21_9STRA</name>
<dbReference type="Proteomes" id="UP000693970">
    <property type="component" value="Unassembled WGS sequence"/>
</dbReference>
<feature type="compositionally biased region" description="Low complexity" evidence="1">
    <location>
        <begin position="821"/>
        <end position="834"/>
    </location>
</feature>
<feature type="compositionally biased region" description="Polar residues" evidence="1">
    <location>
        <begin position="146"/>
        <end position="158"/>
    </location>
</feature>
<feature type="compositionally biased region" description="Low complexity" evidence="1">
    <location>
        <begin position="523"/>
        <end position="545"/>
    </location>
</feature>
<feature type="compositionally biased region" description="Basic and acidic residues" evidence="1">
    <location>
        <begin position="54"/>
        <end position="65"/>
    </location>
</feature>
<reference evidence="2" key="2">
    <citation type="submission" date="2021-04" db="EMBL/GenBank/DDBJ databases">
        <authorList>
            <person name="Podell S."/>
        </authorList>
    </citation>
    <scope>NUCLEOTIDE SEQUENCE</scope>
    <source>
        <strain evidence="2">Hildebrandi</strain>
    </source>
</reference>
<feature type="compositionally biased region" description="Polar residues" evidence="1">
    <location>
        <begin position="801"/>
        <end position="811"/>
    </location>
</feature>
<feature type="region of interest" description="Disordered" evidence="1">
    <location>
        <begin position="300"/>
        <end position="333"/>
    </location>
</feature>
<comment type="caution">
    <text evidence="2">The sequence shown here is derived from an EMBL/GenBank/DDBJ whole genome shotgun (WGS) entry which is preliminary data.</text>
</comment>
<feature type="compositionally biased region" description="Polar residues" evidence="1">
    <location>
        <begin position="315"/>
        <end position="328"/>
    </location>
</feature>
<organism evidence="2 3">
    <name type="scientific">Nitzschia inconspicua</name>
    <dbReference type="NCBI Taxonomy" id="303405"/>
    <lineage>
        <taxon>Eukaryota</taxon>
        <taxon>Sar</taxon>
        <taxon>Stramenopiles</taxon>
        <taxon>Ochrophyta</taxon>
        <taxon>Bacillariophyta</taxon>
        <taxon>Bacillariophyceae</taxon>
        <taxon>Bacillariophycidae</taxon>
        <taxon>Bacillariales</taxon>
        <taxon>Bacillariaceae</taxon>
        <taxon>Nitzschia</taxon>
    </lineage>
</organism>
<feature type="compositionally biased region" description="Basic and acidic residues" evidence="1">
    <location>
        <begin position="301"/>
        <end position="311"/>
    </location>
</feature>
<protein>
    <recommendedName>
        <fullName evidence="4">PAS domain-containing protein</fullName>
    </recommendedName>
</protein>
<feature type="compositionally biased region" description="Basic and acidic residues" evidence="1">
    <location>
        <begin position="377"/>
        <end position="386"/>
    </location>
</feature>
<feature type="compositionally biased region" description="Gly residues" evidence="1">
    <location>
        <begin position="98"/>
        <end position="107"/>
    </location>
</feature>
<feature type="compositionally biased region" description="Low complexity" evidence="1">
    <location>
        <begin position="596"/>
        <end position="611"/>
    </location>
</feature>
<dbReference type="EMBL" id="JAGRRH010000024">
    <property type="protein sequence ID" value="KAG7343021.1"/>
    <property type="molecule type" value="Genomic_DNA"/>
</dbReference>
<feature type="region of interest" description="Disordered" evidence="1">
    <location>
        <begin position="366"/>
        <end position="437"/>
    </location>
</feature>